<evidence type="ECO:0008006" key="3">
    <source>
        <dbReference type="Google" id="ProtNLM"/>
    </source>
</evidence>
<name>A0A6A6MK07_HEVBR</name>
<dbReference type="AlphaFoldDB" id="A0A6A6MK07"/>
<proteinExistence type="predicted"/>
<reference evidence="1 2" key="1">
    <citation type="journal article" date="2020" name="Mol. Plant">
        <title>The Chromosome-Based Rubber Tree Genome Provides New Insights into Spurge Genome Evolution and Rubber Biosynthesis.</title>
        <authorList>
            <person name="Liu J."/>
            <person name="Shi C."/>
            <person name="Shi C.C."/>
            <person name="Li W."/>
            <person name="Zhang Q.J."/>
            <person name="Zhang Y."/>
            <person name="Li K."/>
            <person name="Lu H.F."/>
            <person name="Shi C."/>
            <person name="Zhu S.T."/>
            <person name="Xiao Z.Y."/>
            <person name="Nan H."/>
            <person name="Yue Y."/>
            <person name="Zhu X.G."/>
            <person name="Wu Y."/>
            <person name="Hong X.N."/>
            <person name="Fan G.Y."/>
            <person name="Tong Y."/>
            <person name="Zhang D."/>
            <person name="Mao C.L."/>
            <person name="Liu Y.L."/>
            <person name="Hao S.J."/>
            <person name="Liu W.Q."/>
            <person name="Lv M.Q."/>
            <person name="Zhang H.B."/>
            <person name="Liu Y."/>
            <person name="Hu-Tang G.R."/>
            <person name="Wang J.P."/>
            <person name="Wang J.H."/>
            <person name="Sun Y.H."/>
            <person name="Ni S.B."/>
            <person name="Chen W.B."/>
            <person name="Zhang X.C."/>
            <person name="Jiao Y.N."/>
            <person name="Eichler E.E."/>
            <person name="Li G.H."/>
            <person name="Liu X."/>
            <person name="Gao L.Z."/>
        </authorList>
    </citation>
    <scope>NUCLEOTIDE SEQUENCE [LARGE SCALE GENOMIC DNA]</scope>
    <source>
        <strain evidence="2">cv. GT1</strain>
        <tissue evidence="1">Leaf</tissue>
    </source>
</reference>
<comment type="caution">
    <text evidence="1">The sequence shown here is derived from an EMBL/GenBank/DDBJ whole genome shotgun (WGS) entry which is preliminary data.</text>
</comment>
<protein>
    <recommendedName>
        <fullName evidence="3">RNase H type-1 domain-containing protein</fullName>
    </recommendedName>
</protein>
<gene>
    <name evidence="1" type="ORF">GH714_010185</name>
</gene>
<sequence>MSSPVLSLPTSQAQFSDRMRSWSPPAIGHVKLNTDASFEHKNAIAGLGIVMRNATGYLIDGCAVSRPVVSSGTSCAQTSGTSTLQIFKETSLFMEPAQKA</sequence>
<evidence type="ECO:0000313" key="2">
    <source>
        <dbReference type="Proteomes" id="UP000467840"/>
    </source>
</evidence>
<organism evidence="1 2">
    <name type="scientific">Hevea brasiliensis</name>
    <name type="common">Para rubber tree</name>
    <name type="synonym">Siphonia brasiliensis</name>
    <dbReference type="NCBI Taxonomy" id="3981"/>
    <lineage>
        <taxon>Eukaryota</taxon>
        <taxon>Viridiplantae</taxon>
        <taxon>Streptophyta</taxon>
        <taxon>Embryophyta</taxon>
        <taxon>Tracheophyta</taxon>
        <taxon>Spermatophyta</taxon>
        <taxon>Magnoliopsida</taxon>
        <taxon>eudicotyledons</taxon>
        <taxon>Gunneridae</taxon>
        <taxon>Pentapetalae</taxon>
        <taxon>rosids</taxon>
        <taxon>fabids</taxon>
        <taxon>Malpighiales</taxon>
        <taxon>Euphorbiaceae</taxon>
        <taxon>Crotonoideae</taxon>
        <taxon>Micrandreae</taxon>
        <taxon>Hevea</taxon>
    </lineage>
</organism>
<dbReference type="EMBL" id="JAAGAX010000005">
    <property type="protein sequence ID" value="KAF2313297.1"/>
    <property type="molecule type" value="Genomic_DNA"/>
</dbReference>
<accession>A0A6A6MK07</accession>
<dbReference type="Proteomes" id="UP000467840">
    <property type="component" value="Chromosome 15"/>
</dbReference>
<evidence type="ECO:0000313" key="1">
    <source>
        <dbReference type="EMBL" id="KAF2313297.1"/>
    </source>
</evidence>
<keyword evidence="2" id="KW-1185">Reference proteome</keyword>